<dbReference type="InterPro" id="IPR025962">
    <property type="entry name" value="SdpI/YhfL"/>
</dbReference>
<dbReference type="AlphaFoldDB" id="A0A9D2M8P3"/>
<evidence type="ECO:0000313" key="3">
    <source>
        <dbReference type="EMBL" id="HJB42751.1"/>
    </source>
</evidence>
<dbReference type="InterPro" id="IPR012867">
    <property type="entry name" value="DUF1648"/>
</dbReference>
<feature type="transmembrane region" description="Helical" evidence="1">
    <location>
        <begin position="115"/>
        <end position="134"/>
    </location>
</feature>
<gene>
    <name evidence="3" type="ORF">H9945_09670</name>
</gene>
<evidence type="ECO:0000313" key="4">
    <source>
        <dbReference type="Proteomes" id="UP000886803"/>
    </source>
</evidence>
<dbReference type="Proteomes" id="UP000886803">
    <property type="component" value="Unassembled WGS sequence"/>
</dbReference>
<dbReference type="PANTHER" id="PTHR37810">
    <property type="entry name" value="IMMUNITY PROTEIN SDPI"/>
    <property type="match status" value="1"/>
</dbReference>
<sequence>MKQNKPLFLALAILCTLNLLGHLVCLPFLPEQVPIHWNFAGEIDGWGPKWSAAAFGALPLGILLLLGALPYIDPKGKNFEKFGALYRGTTIGFTLLFCLFSWVTELSAFGFIPDGSNLVGVLIGGGLGFFFILLGNYMPRIKQNYTFGCRTPWSLADPHNWERTQRMGGITFIVMGIALLLNSFLAGWLGEGVVLTFLLIVLLGGTGWIFLYSFLVYKRIMK</sequence>
<dbReference type="PANTHER" id="PTHR37810:SF5">
    <property type="entry name" value="IMMUNITY PROTEIN SDPI"/>
    <property type="match status" value="1"/>
</dbReference>
<feature type="transmembrane region" description="Helical" evidence="1">
    <location>
        <begin position="7"/>
        <end position="30"/>
    </location>
</feature>
<dbReference type="EMBL" id="DWYG01000164">
    <property type="protein sequence ID" value="HJB42751.1"/>
    <property type="molecule type" value="Genomic_DNA"/>
</dbReference>
<dbReference type="InterPro" id="IPR026272">
    <property type="entry name" value="SdpI"/>
</dbReference>
<comment type="caution">
    <text evidence="3">The sequence shown here is derived from an EMBL/GenBank/DDBJ whole genome shotgun (WGS) entry which is preliminary data.</text>
</comment>
<dbReference type="Pfam" id="PF13630">
    <property type="entry name" value="SdpI"/>
    <property type="match status" value="1"/>
</dbReference>
<proteinExistence type="predicted"/>
<feature type="transmembrane region" description="Helical" evidence="1">
    <location>
        <begin position="195"/>
        <end position="217"/>
    </location>
</feature>
<evidence type="ECO:0000259" key="2">
    <source>
        <dbReference type="Pfam" id="PF07853"/>
    </source>
</evidence>
<feature type="domain" description="DUF1648" evidence="2">
    <location>
        <begin position="13"/>
        <end position="54"/>
    </location>
</feature>
<protein>
    <submittedName>
        <fullName evidence="3">SdpI family protein</fullName>
    </submittedName>
</protein>
<dbReference type="Pfam" id="PF07853">
    <property type="entry name" value="DUF1648"/>
    <property type="match status" value="1"/>
</dbReference>
<feature type="transmembrane region" description="Helical" evidence="1">
    <location>
        <begin position="50"/>
        <end position="72"/>
    </location>
</feature>
<reference evidence="3" key="2">
    <citation type="submission" date="2021-04" db="EMBL/GenBank/DDBJ databases">
        <authorList>
            <person name="Gilroy R."/>
        </authorList>
    </citation>
    <scope>NUCLEOTIDE SEQUENCE</scope>
    <source>
        <strain evidence="3">ChiBcec8-13705</strain>
    </source>
</reference>
<keyword evidence="1" id="KW-0812">Transmembrane</keyword>
<keyword evidence="1" id="KW-1133">Transmembrane helix</keyword>
<feature type="transmembrane region" description="Helical" evidence="1">
    <location>
        <begin position="84"/>
        <end position="103"/>
    </location>
</feature>
<keyword evidence="1" id="KW-0472">Membrane</keyword>
<dbReference type="PIRSF" id="PIRSF038959">
    <property type="entry name" value="SdpI"/>
    <property type="match status" value="1"/>
</dbReference>
<name>A0A9D2M8P3_9FIRM</name>
<feature type="transmembrane region" description="Helical" evidence="1">
    <location>
        <begin position="169"/>
        <end position="189"/>
    </location>
</feature>
<accession>A0A9D2M8P3</accession>
<evidence type="ECO:0000256" key="1">
    <source>
        <dbReference type="SAM" id="Phobius"/>
    </source>
</evidence>
<organism evidence="3 4">
    <name type="scientific">Candidatus Gemmiger avicola</name>
    <dbReference type="NCBI Taxonomy" id="2838605"/>
    <lineage>
        <taxon>Bacteria</taxon>
        <taxon>Bacillati</taxon>
        <taxon>Bacillota</taxon>
        <taxon>Clostridia</taxon>
        <taxon>Eubacteriales</taxon>
        <taxon>Gemmiger</taxon>
    </lineage>
</organism>
<reference evidence="3" key="1">
    <citation type="journal article" date="2021" name="PeerJ">
        <title>Extensive microbial diversity within the chicken gut microbiome revealed by metagenomics and culture.</title>
        <authorList>
            <person name="Gilroy R."/>
            <person name="Ravi A."/>
            <person name="Getino M."/>
            <person name="Pursley I."/>
            <person name="Horton D.L."/>
            <person name="Alikhan N.F."/>
            <person name="Baker D."/>
            <person name="Gharbi K."/>
            <person name="Hall N."/>
            <person name="Watson M."/>
            <person name="Adriaenssens E.M."/>
            <person name="Foster-Nyarko E."/>
            <person name="Jarju S."/>
            <person name="Secka A."/>
            <person name="Antonio M."/>
            <person name="Oren A."/>
            <person name="Chaudhuri R.R."/>
            <person name="La Ragione R."/>
            <person name="Hildebrand F."/>
            <person name="Pallen M.J."/>
        </authorList>
    </citation>
    <scope>NUCLEOTIDE SEQUENCE</scope>
    <source>
        <strain evidence="3">ChiBcec8-13705</strain>
    </source>
</reference>
<dbReference type="GO" id="GO:0009636">
    <property type="term" value="P:response to toxic substance"/>
    <property type="evidence" value="ECO:0007669"/>
    <property type="project" value="TreeGrafter"/>
</dbReference>